<accession>A0AAU7G893</accession>
<protein>
    <submittedName>
        <fullName evidence="3">Glycosyltransferase</fullName>
        <ecNumber evidence="3">2.4.-.-</ecNumber>
    </submittedName>
</protein>
<dbReference type="PANTHER" id="PTHR12526">
    <property type="entry name" value="GLYCOSYLTRANSFERASE"/>
    <property type="match status" value="1"/>
</dbReference>
<dbReference type="SUPFAM" id="SSF53756">
    <property type="entry name" value="UDP-Glycosyltransferase/glycogen phosphorylase"/>
    <property type="match status" value="1"/>
</dbReference>
<dbReference type="RefSeq" id="WP_348786821.1">
    <property type="nucleotide sequence ID" value="NZ_CP157390.1"/>
</dbReference>
<dbReference type="EMBL" id="CP157390">
    <property type="protein sequence ID" value="XBM46842.1"/>
    <property type="molecule type" value="Genomic_DNA"/>
</dbReference>
<dbReference type="AlphaFoldDB" id="A0AAU7G893"/>
<reference evidence="3" key="1">
    <citation type="submission" date="2024-05" db="EMBL/GenBank/DDBJ databases">
        <title>The Natural Products Discovery Center: Release of the First 8490 Sequenced Strains for Exploring Actinobacteria Biosynthetic Diversity.</title>
        <authorList>
            <person name="Kalkreuter E."/>
            <person name="Kautsar S.A."/>
            <person name="Yang D."/>
            <person name="Bader C.D."/>
            <person name="Teijaro C.N."/>
            <person name="Fluegel L."/>
            <person name="Davis C.M."/>
            <person name="Simpson J.R."/>
            <person name="Lauterbach L."/>
            <person name="Steele A.D."/>
            <person name="Gui C."/>
            <person name="Meng S."/>
            <person name="Li G."/>
            <person name="Viehrig K."/>
            <person name="Ye F."/>
            <person name="Su P."/>
            <person name="Kiefer A.F."/>
            <person name="Nichols A."/>
            <person name="Cepeda A.J."/>
            <person name="Yan W."/>
            <person name="Fan B."/>
            <person name="Jiang Y."/>
            <person name="Adhikari A."/>
            <person name="Zheng C.-J."/>
            <person name="Schuster L."/>
            <person name="Cowan T.M."/>
            <person name="Smanski M.J."/>
            <person name="Chevrette M.G."/>
            <person name="de Carvalho L.P.S."/>
            <person name="Shen B."/>
        </authorList>
    </citation>
    <scope>NUCLEOTIDE SEQUENCE</scope>
    <source>
        <strain evidence="3">NPDC080035</strain>
    </source>
</reference>
<keyword evidence="1 3" id="KW-0808">Transferase</keyword>
<organism evidence="3">
    <name type="scientific">Leifsonia sp. NPDC080035</name>
    <dbReference type="NCBI Taxonomy" id="3143936"/>
    <lineage>
        <taxon>Bacteria</taxon>
        <taxon>Bacillati</taxon>
        <taxon>Actinomycetota</taxon>
        <taxon>Actinomycetes</taxon>
        <taxon>Micrococcales</taxon>
        <taxon>Microbacteriaceae</taxon>
        <taxon>Leifsonia</taxon>
    </lineage>
</organism>
<dbReference type="Pfam" id="PF00534">
    <property type="entry name" value="Glycos_transf_1"/>
    <property type="match status" value="1"/>
</dbReference>
<name>A0AAU7G893_9MICO</name>
<dbReference type="EC" id="2.4.-.-" evidence="3"/>
<evidence type="ECO:0000313" key="3">
    <source>
        <dbReference type="EMBL" id="XBM46842.1"/>
    </source>
</evidence>
<dbReference type="PANTHER" id="PTHR12526:SF635">
    <property type="entry name" value="GLYCOSYL TRANSFERASE GROUP 1"/>
    <property type="match status" value="1"/>
</dbReference>
<feature type="domain" description="Glycosyl transferase family 1" evidence="2">
    <location>
        <begin position="205"/>
        <end position="381"/>
    </location>
</feature>
<evidence type="ECO:0000259" key="2">
    <source>
        <dbReference type="Pfam" id="PF00534"/>
    </source>
</evidence>
<dbReference type="GO" id="GO:0016757">
    <property type="term" value="F:glycosyltransferase activity"/>
    <property type="evidence" value="ECO:0007669"/>
    <property type="project" value="UniProtKB-KW"/>
</dbReference>
<sequence>MATEDERGTTKVLVITPDSLGKRMAGPAIRAWEMATVLSDVADVRLVSTVAADLESTRFPVGFADEATLRGHVAWADVVVFQGHVLSSFPWIKRAPVIIVADIYDPMHLEQLEQTVGMPEDDRLRAILETAEVLNDQIERADFMMCASEKQRDFWLGQLAAVYRVNPFTYGDDPSLRRLLSVVPFGIQDQPPVQRTHGIKGVVPGIAETDKVILWGGGIYNWFDPITLIEAVELLSARHDDVRLFFLGAGHPNRHVPKMEMVTKARDLADAKGLAGTSVFFHDDWVPYNERADFLLDADLGASTHFEHLETAFSFRTRILDYLWASLPIVTTDGDTFAGLVREHGLGRVVPPVDAAALADALESVLYDEAESAAITERVREFAETMRWRKVLAPLVEFVKDPHPAPDSPLTLLTPRTRIIADLQTRIRGMESSTSWRVTLPIRLVKDVISPSAGRSRRRRGAGGTR</sequence>
<evidence type="ECO:0000256" key="1">
    <source>
        <dbReference type="ARBA" id="ARBA00022679"/>
    </source>
</evidence>
<gene>
    <name evidence="3" type="ORF">AAME72_12195</name>
</gene>
<proteinExistence type="predicted"/>
<dbReference type="Gene3D" id="3.40.50.2000">
    <property type="entry name" value="Glycogen Phosphorylase B"/>
    <property type="match status" value="1"/>
</dbReference>
<keyword evidence="3" id="KW-0328">Glycosyltransferase</keyword>
<dbReference type="InterPro" id="IPR001296">
    <property type="entry name" value="Glyco_trans_1"/>
</dbReference>